<name>A0A8J6C8B2_DIALT</name>
<evidence type="ECO:0000313" key="8">
    <source>
        <dbReference type="Proteomes" id="UP000751190"/>
    </source>
</evidence>
<dbReference type="AlphaFoldDB" id="A0A8J6C8B2"/>
<evidence type="ECO:0000256" key="3">
    <source>
        <dbReference type="ARBA" id="ARBA00022552"/>
    </source>
</evidence>
<evidence type="ECO:0000256" key="4">
    <source>
        <dbReference type="ARBA" id="ARBA00022835"/>
    </source>
</evidence>
<dbReference type="InterPro" id="IPR050080">
    <property type="entry name" value="RNase_PH"/>
</dbReference>
<dbReference type="InterPro" id="IPR036345">
    <property type="entry name" value="ExoRNase_PH_dom2_sf"/>
</dbReference>
<protein>
    <recommendedName>
        <fullName evidence="6">Exoribonuclease phosphorolytic domain-containing protein</fullName>
    </recommendedName>
</protein>
<keyword evidence="5" id="KW-0539">Nucleus</keyword>
<dbReference type="OrthoDB" id="27298at2759"/>
<dbReference type="GO" id="GO:0000176">
    <property type="term" value="C:nuclear exosome (RNase complex)"/>
    <property type="evidence" value="ECO:0007669"/>
    <property type="project" value="TreeGrafter"/>
</dbReference>
<sequence>MAADMRRDGRSAAMLRPMACERGVLRRADGSARYSHDLTSVLVAVYGPCEVKKRREELERATVEVIVRPPAGPPRAREREMEAQLHGLFAPLIVGALHPRTAISIVVQLVDDDGSACAAAINATAVALMDAGVALRAMPSAVALALGADGDAASALLDPCRSEEERAAGALTIACARAPSAADAPPAIALLACAGAALEPEQLDAHVRLAQGSHDLICELARRALAEGMVV</sequence>
<dbReference type="GO" id="GO:0071028">
    <property type="term" value="P:nuclear mRNA surveillance"/>
    <property type="evidence" value="ECO:0007669"/>
    <property type="project" value="TreeGrafter"/>
</dbReference>
<dbReference type="GO" id="GO:0034475">
    <property type="term" value="P:U4 snRNA 3'-end processing"/>
    <property type="evidence" value="ECO:0007669"/>
    <property type="project" value="TreeGrafter"/>
</dbReference>
<dbReference type="SUPFAM" id="SSF55666">
    <property type="entry name" value="Ribonuclease PH domain 2-like"/>
    <property type="match status" value="1"/>
</dbReference>
<dbReference type="Gene3D" id="3.30.230.70">
    <property type="entry name" value="GHMP Kinase, N-terminal domain"/>
    <property type="match status" value="1"/>
</dbReference>
<dbReference type="SUPFAM" id="SSF54211">
    <property type="entry name" value="Ribosomal protein S5 domain 2-like"/>
    <property type="match status" value="1"/>
</dbReference>
<keyword evidence="4" id="KW-0271">Exosome</keyword>
<dbReference type="InterPro" id="IPR020568">
    <property type="entry name" value="Ribosomal_Su5_D2-typ_SF"/>
</dbReference>
<dbReference type="InterPro" id="IPR027408">
    <property type="entry name" value="PNPase/RNase_PH_dom_sf"/>
</dbReference>
<comment type="similarity">
    <text evidence="2">Belongs to the RNase PH family.</text>
</comment>
<organism evidence="7 8">
    <name type="scientific">Diacronema lutheri</name>
    <name type="common">Unicellular marine alga</name>
    <name type="synonym">Monochrysis lutheri</name>
    <dbReference type="NCBI Taxonomy" id="2081491"/>
    <lineage>
        <taxon>Eukaryota</taxon>
        <taxon>Haptista</taxon>
        <taxon>Haptophyta</taxon>
        <taxon>Pavlovophyceae</taxon>
        <taxon>Pavlovales</taxon>
        <taxon>Pavlovaceae</taxon>
        <taxon>Diacronema</taxon>
    </lineage>
</organism>
<dbReference type="Proteomes" id="UP000751190">
    <property type="component" value="Unassembled WGS sequence"/>
</dbReference>
<gene>
    <name evidence="7" type="ORF">KFE25_005165</name>
</gene>
<feature type="domain" description="Exoribonuclease phosphorolytic" evidence="6">
    <location>
        <begin position="15"/>
        <end position="133"/>
    </location>
</feature>
<dbReference type="EMBL" id="JAGTXO010000054">
    <property type="protein sequence ID" value="KAG8458318.1"/>
    <property type="molecule type" value="Genomic_DNA"/>
</dbReference>
<keyword evidence="8" id="KW-1185">Reference proteome</keyword>
<comment type="subcellular location">
    <subcellularLocation>
        <location evidence="1">Nucleus</location>
    </subcellularLocation>
</comment>
<accession>A0A8J6C8B2</accession>
<evidence type="ECO:0000256" key="1">
    <source>
        <dbReference type="ARBA" id="ARBA00004123"/>
    </source>
</evidence>
<evidence type="ECO:0000256" key="2">
    <source>
        <dbReference type="ARBA" id="ARBA00006678"/>
    </source>
</evidence>
<evidence type="ECO:0000256" key="5">
    <source>
        <dbReference type="ARBA" id="ARBA00023242"/>
    </source>
</evidence>
<comment type="caution">
    <text evidence="7">The sequence shown here is derived from an EMBL/GenBank/DDBJ whole genome shotgun (WGS) entry which is preliminary data.</text>
</comment>
<proteinExistence type="inferred from homology"/>
<keyword evidence="3" id="KW-0698">rRNA processing</keyword>
<dbReference type="OMA" id="CIINEQG"/>
<evidence type="ECO:0000259" key="6">
    <source>
        <dbReference type="Pfam" id="PF01138"/>
    </source>
</evidence>
<dbReference type="Pfam" id="PF01138">
    <property type="entry name" value="RNase_PH"/>
    <property type="match status" value="1"/>
</dbReference>
<dbReference type="GO" id="GO:0071051">
    <property type="term" value="P:poly(A)-dependent snoRNA 3'-end processing"/>
    <property type="evidence" value="ECO:0007669"/>
    <property type="project" value="TreeGrafter"/>
</dbReference>
<dbReference type="GO" id="GO:0006364">
    <property type="term" value="P:rRNA processing"/>
    <property type="evidence" value="ECO:0007669"/>
    <property type="project" value="UniProtKB-KW"/>
</dbReference>
<dbReference type="GO" id="GO:0016075">
    <property type="term" value="P:rRNA catabolic process"/>
    <property type="evidence" value="ECO:0007669"/>
    <property type="project" value="TreeGrafter"/>
</dbReference>
<dbReference type="GO" id="GO:0005730">
    <property type="term" value="C:nucleolus"/>
    <property type="evidence" value="ECO:0007669"/>
    <property type="project" value="TreeGrafter"/>
</dbReference>
<dbReference type="PANTHER" id="PTHR11953:SF1">
    <property type="entry name" value="EXOSOME COMPLEX COMPONENT RRP46"/>
    <property type="match status" value="1"/>
</dbReference>
<dbReference type="GO" id="GO:0000177">
    <property type="term" value="C:cytoplasmic exosome (RNase complex)"/>
    <property type="evidence" value="ECO:0007669"/>
    <property type="project" value="TreeGrafter"/>
</dbReference>
<evidence type="ECO:0000313" key="7">
    <source>
        <dbReference type="EMBL" id="KAG8458318.1"/>
    </source>
</evidence>
<reference evidence="7" key="1">
    <citation type="submission" date="2021-05" db="EMBL/GenBank/DDBJ databases">
        <title>The genome of the haptophyte Pavlova lutheri (Diacronema luteri, Pavlovales) - a model for lipid biosynthesis in eukaryotic algae.</title>
        <authorList>
            <person name="Hulatt C.J."/>
            <person name="Posewitz M.C."/>
        </authorList>
    </citation>
    <scope>NUCLEOTIDE SEQUENCE</scope>
    <source>
        <strain evidence="7">NIVA-4/92</strain>
    </source>
</reference>
<dbReference type="GO" id="GO:0003723">
    <property type="term" value="F:RNA binding"/>
    <property type="evidence" value="ECO:0007669"/>
    <property type="project" value="TreeGrafter"/>
</dbReference>
<dbReference type="CDD" id="cd11372">
    <property type="entry name" value="RNase_PH_RRP46"/>
    <property type="match status" value="1"/>
</dbReference>
<dbReference type="PANTHER" id="PTHR11953">
    <property type="entry name" value="EXOSOME COMPLEX COMPONENT"/>
    <property type="match status" value="1"/>
</dbReference>
<dbReference type="InterPro" id="IPR001247">
    <property type="entry name" value="ExoRNase_PH_dom1"/>
</dbReference>